<dbReference type="SUPFAM" id="SSF48452">
    <property type="entry name" value="TPR-like"/>
    <property type="match status" value="1"/>
</dbReference>
<dbReference type="Pfam" id="PF04300">
    <property type="entry name" value="FBA"/>
    <property type="match status" value="1"/>
</dbReference>
<dbReference type="InterPro" id="IPR008979">
    <property type="entry name" value="Galactose-bd-like_sf"/>
</dbReference>
<feature type="region of interest" description="Disordered" evidence="2">
    <location>
        <begin position="251"/>
        <end position="330"/>
    </location>
</feature>
<dbReference type="SUPFAM" id="SSF52540">
    <property type="entry name" value="P-loop containing nucleoside triphosphate hydrolases"/>
    <property type="match status" value="1"/>
</dbReference>
<sequence length="2209" mass="248350">MGCGTSSQTVESPKGAGSGHQTRRTSNTQGHADGIVAENPTVQNTGQASTTKQEERQSGISEKEAIPSSSRENSQLFVKSNGVIKEETKDQVSIKSSSLSNGKEDKQESDLSEEKAQDGKKEENVEENENLQIAMEERPLSGADGMSDVKERESREEETKEADIKKENRMEDENPQLMNEDRPLSAEESKVNADDSSNIEPITKEDSQLSIMSAFSGASNGIISMTEDDKITAEESAALVANVIQMANENVQQLEEMEEENDSSLNEGSVQSVKDEEWASSSSLNEDKEDKAETTSKPRTAGQVSLHEKSKGEKQEENTVSNEDKPREIINDNVCDESTELPPLPQRERPANFKCLTAFGHSKWPIRNFAKLDFNVNSGHGGCAGLLLASDFYGGAGKCCNSRISFLRCGFDCNHFSHANLKDSKGEHFGPEQKYIVDEEGGFLGDLQFGSNHVMLLTNDSKNGRLGNGFMVEASGNETDLCVNVNGSEGSKNGGGTTLILCSGTEENKPVTAIYMISTGGKENYMASSLMSGGDKWKFGVTARNTLSVSGPSDSRYAVYHNREELVLQEPGMKQSNVLMTQAWDGTEPTVLADDVPSHGCFVVLCSNSSGADDHTCAAFYLVSVEADGIAYKLVSKLHGEGYTTGDLWKFEKSGNTIVVTGPKGPCRYVVLSNNEYKDQQYIFQDLCLATGSPQPIRGQVKITMQGVQGIVEKPSKVSIQVDGKVVRIFEPDDLKKVKDGFGFKRLWKSGELHCGANLIKVTILGKHVTLGTEEVIPLQGSPRQLEVQKDLVYYGLNCGGPTYTTLNGVTYTSEHRQFASFTYDFNCGSRCLAYGKSYGLVTIYELINNTHDGFLYATVRTKYTEPLDEQKVIYTVKSLQIPDGQYILRLHYVGKGYKTHSISFNGQSIASQVAAAGDKVMDIGEQGLTAFHADILVTINNNQFVLNSMAPIAGFALLDKAFKDPQKSEEELRNEREEKSRLSDKIEPVTRAMLRKEMEIVGWSQNLLKNFSGEEGDLSHWNISGDWVIHEGGYNTEKAFKTSNMWCTKYQEVDLTQHFSEQYLDTAPDIQVTEWYREGVCGGGHYKMEAHLLDSEGNPIKSHVMPETGRIYRNNKWEQSGTVFSNYGPGVRYVSIESSGKDDKYWGGHYGVIMSNSVIRVKREVHSAEGDKFEDIEMDLDDNSKLSSKVDGLVGKVLTDNSELLKNYLQDLVVPVLDEKFEKQVEIKPEAPSGRVSKPRVKRKKREIRAFVSSTFKDFSQEREEIIKKSFREINKLCAERGIFFTYVDLRWGISTEQSDNGKTIAICLKEIDRCRPYFLCLMGERFGWSQKVGTDDKLLSKTYDYAIENEKSLKWIENHRYDTSVTQVCNDTSVTQLEVLHGVLNDVEANHDKTFFYLRNPVQMGSMDEKEHKKFKAESEWHFEKQNMLRHMIEEHAGKINVRKFSLPAEVSNMIKEDLQACIEQDFPVGSELTPLEREREAHQAFADVRCQVYIGRQEYFTQIDEKLEAGIGEPMVLLGESGCGKSALVANWAEKTRTKYPEAFMFVHFIGSSAESAGYLKLLRRLYEEMKAFYGLDMEVPTSEMALVRDLSKWLKACSRKQKLIIVLDALNQLDDGSKEDGVEHDLHWIPGKLPKNVFILLSTLPGRAMNAVVKFGWPTMKVSPLDNSQKMEIITGYLEGIYGKTLSQEQKEMIVEAKQTNNPLYLRSLLDEVRMYGNFRKLTEKIQDYLLADSPGVLFTKILERLEGDFNEINSSKNIVQETTTALWCSNRGMAESELVELLEVPMAVWSPFYMSLTDSLVNKDGILNFFHDHLRQAVERKYLSTEEDKRATYHKLADYFTTKELTDRAVDELPFLLAKAGELERLKTTISDLSVFQRMSQEEDRKFELIKSWQILGDYNLVKEEYSKKLKEIPESERGTENYSNLLDKLGGFFVDLGLYEAARTVYEMLVADLEAQYREIHTTVVYNAFAQNWKYRIEHPQVLNALQKLGLICEKLMELDASEYYYKDATTRQNRVVTPSQKLQLCKSLLGLASVMNLKNDMPQSRKLLIRALELATEVLGMQHHFVATILNKLGVLGYTQSRVDEALAYYLQDLKLTRSEVGVTHPRVARILGSIGMVYDDKNDKMAGELYESSLAMLLDTYGSAHVDVATARYNLGTFYFATSYYAKAKFQFREAYDVYKAFLSDDHPDTQAAKKAIEAVP</sequence>
<organism evidence="4 5">
    <name type="scientific">Magallana gigas</name>
    <name type="common">Pacific oyster</name>
    <name type="synonym">Crassostrea gigas</name>
    <dbReference type="NCBI Taxonomy" id="29159"/>
    <lineage>
        <taxon>Eukaryota</taxon>
        <taxon>Metazoa</taxon>
        <taxon>Spiralia</taxon>
        <taxon>Lophotrochozoa</taxon>
        <taxon>Mollusca</taxon>
        <taxon>Bivalvia</taxon>
        <taxon>Autobranchia</taxon>
        <taxon>Pteriomorphia</taxon>
        <taxon>Ostreida</taxon>
        <taxon>Ostreoidea</taxon>
        <taxon>Ostreidae</taxon>
        <taxon>Magallana</taxon>
    </lineage>
</organism>
<dbReference type="InterPro" id="IPR019734">
    <property type="entry name" value="TPR_rpt"/>
</dbReference>
<dbReference type="PANTHER" id="PTHR19860:SF17">
    <property type="entry name" value="FBA DOMAIN-CONTAINING PROTEIN"/>
    <property type="match status" value="1"/>
</dbReference>
<dbReference type="Pfam" id="PF13271">
    <property type="entry name" value="DUF4062"/>
    <property type="match status" value="1"/>
</dbReference>
<dbReference type="Gene3D" id="2.60.120.430">
    <property type="entry name" value="Galactose-binding lectin"/>
    <property type="match status" value="1"/>
</dbReference>
<feature type="domain" description="FBA" evidence="3">
    <location>
        <begin position="987"/>
        <end position="1164"/>
    </location>
</feature>
<reference evidence="4" key="1">
    <citation type="submission" date="2022-08" db="UniProtKB">
        <authorList>
            <consortium name="EnsemblMetazoa"/>
        </authorList>
    </citation>
    <scope>IDENTIFICATION</scope>
    <source>
        <strain evidence="4">05x7-T-G4-1.051#20</strain>
    </source>
</reference>
<dbReference type="InterPro" id="IPR007397">
    <property type="entry name" value="F-box-assoc_dom"/>
</dbReference>
<feature type="compositionally biased region" description="Basic and acidic residues" evidence="2">
    <location>
        <begin position="102"/>
        <end position="123"/>
    </location>
</feature>
<dbReference type="SUPFAM" id="SSF49785">
    <property type="entry name" value="Galactose-binding domain-like"/>
    <property type="match status" value="1"/>
</dbReference>
<keyword evidence="5" id="KW-1185">Reference proteome</keyword>
<dbReference type="Gene3D" id="2.60.120.260">
    <property type="entry name" value="Galactose-binding domain-like"/>
    <property type="match status" value="1"/>
</dbReference>
<accession>A0A8W8M235</accession>
<dbReference type="InterPro" id="IPR011990">
    <property type="entry name" value="TPR-like_helical_dom_sf"/>
</dbReference>
<dbReference type="Gene3D" id="1.25.40.10">
    <property type="entry name" value="Tetratricopeptide repeat domain"/>
    <property type="match status" value="2"/>
</dbReference>
<dbReference type="InterPro" id="IPR025139">
    <property type="entry name" value="DUF4062"/>
</dbReference>
<keyword evidence="1" id="KW-0677">Repeat</keyword>
<feature type="compositionally biased region" description="Basic and acidic residues" evidence="2">
    <location>
        <begin position="285"/>
        <end position="296"/>
    </location>
</feature>
<dbReference type="PROSITE" id="PS51114">
    <property type="entry name" value="FBA"/>
    <property type="match status" value="1"/>
</dbReference>
<feature type="region of interest" description="Disordered" evidence="2">
    <location>
        <begin position="1"/>
        <end position="205"/>
    </location>
</feature>
<feature type="compositionally biased region" description="Polar residues" evidence="2">
    <location>
        <begin position="67"/>
        <end position="78"/>
    </location>
</feature>
<evidence type="ECO:0000256" key="1">
    <source>
        <dbReference type="ARBA" id="ARBA00022737"/>
    </source>
</evidence>
<feature type="compositionally biased region" description="Basic and acidic residues" evidence="2">
    <location>
        <begin position="52"/>
        <end position="65"/>
    </location>
</feature>
<dbReference type="EnsemblMetazoa" id="G30831.1">
    <property type="protein sequence ID" value="G30831.1:cds"/>
    <property type="gene ID" value="G30831"/>
</dbReference>
<evidence type="ECO:0000313" key="4">
    <source>
        <dbReference type="EnsemblMetazoa" id="G30831.1:cds"/>
    </source>
</evidence>
<dbReference type="Pfam" id="PF05729">
    <property type="entry name" value="NACHT"/>
    <property type="match status" value="1"/>
</dbReference>
<dbReference type="GO" id="GO:0080008">
    <property type="term" value="C:Cul4-RING E3 ubiquitin ligase complex"/>
    <property type="evidence" value="ECO:0007669"/>
    <property type="project" value="TreeGrafter"/>
</dbReference>
<dbReference type="InterPro" id="IPR051191">
    <property type="entry name" value="DCAF12"/>
</dbReference>
<dbReference type="SMART" id="SM01198">
    <property type="entry name" value="FBA"/>
    <property type="match status" value="1"/>
</dbReference>
<feature type="compositionally biased region" description="Basic and acidic residues" evidence="2">
    <location>
        <begin position="147"/>
        <end position="172"/>
    </location>
</feature>
<dbReference type="Proteomes" id="UP000005408">
    <property type="component" value="Unassembled WGS sequence"/>
</dbReference>
<evidence type="ECO:0000313" key="5">
    <source>
        <dbReference type="Proteomes" id="UP000005408"/>
    </source>
</evidence>
<feature type="compositionally biased region" description="Polar residues" evidence="2">
    <location>
        <begin position="40"/>
        <end position="51"/>
    </location>
</feature>
<dbReference type="SMART" id="SM00028">
    <property type="entry name" value="TPR"/>
    <property type="match status" value="4"/>
</dbReference>
<dbReference type="Pfam" id="PF13374">
    <property type="entry name" value="TPR_10"/>
    <property type="match status" value="1"/>
</dbReference>
<protein>
    <recommendedName>
        <fullName evidence="3">FBA domain-containing protein</fullName>
    </recommendedName>
</protein>
<dbReference type="Pfam" id="PF13424">
    <property type="entry name" value="TPR_12"/>
    <property type="match status" value="1"/>
</dbReference>
<dbReference type="InterPro" id="IPR027417">
    <property type="entry name" value="P-loop_NTPase"/>
</dbReference>
<dbReference type="Gene3D" id="3.40.50.300">
    <property type="entry name" value="P-loop containing nucleotide triphosphate hydrolases"/>
    <property type="match status" value="1"/>
</dbReference>
<dbReference type="PANTHER" id="PTHR19860">
    <property type="entry name" value="DDB1- AND CUL4-ASSOCIATED FACTOR 12-RELATED"/>
    <property type="match status" value="1"/>
</dbReference>
<name>A0A8W8M235_MAGGI</name>
<dbReference type="InterPro" id="IPR007111">
    <property type="entry name" value="NACHT_NTPase"/>
</dbReference>
<evidence type="ECO:0000259" key="3">
    <source>
        <dbReference type="PROSITE" id="PS51114"/>
    </source>
</evidence>
<feature type="compositionally biased region" description="Basic and acidic residues" evidence="2">
    <location>
        <begin position="179"/>
        <end position="193"/>
    </location>
</feature>
<feature type="compositionally biased region" description="Basic and acidic residues" evidence="2">
    <location>
        <begin position="306"/>
        <end position="330"/>
    </location>
</feature>
<feature type="compositionally biased region" description="Polar residues" evidence="2">
    <location>
        <begin position="1"/>
        <end position="11"/>
    </location>
</feature>
<evidence type="ECO:0000256" key="2">
    <source>
        <dbReference type="SAM" id="MobiDB-lite"/>
    </source>
</evidence>
<proteinExistence type="predicted"/>